<dbReference type="GO" id="GO:0005886">
    <property type="term" value="C:plasma membrane"/>
    <property type="evidence" value="ECO:0007669"/>
    <property type="project" value="UniProtKB-SubCell"/>
</dbReference>
<evidence type="ECO:0000256" key="2">
    <source>
        <dbReference type="ARBA" id="ARBA00009226"/>
    </source>
</evidence>
<sequence length="105" mass="11552">MTSTDLKNKKENSTIDKTDKKEGSFPLKAVYNIPLEVNIVLGSRKMSVAQVLDIKPNSIIELDRKENEPVEIHINGRCVAYGEVIIVGDKIGVTITSIVIPDSSE</sequence>
<dbReference type="AlphaFoldDB" id="A0AAE4VJQ9"/>
<dbReference type="GO" id="GO:0006935">
    <property type="term" value="P:chemotaxis"/>
    <property type="evidence" value="ECO:0007669"/>
    <property type="project" value="UniProtKB-KW"/>
</dbReference>
<dbReference type="GO" id="GO:0003774">
    <property type="term" value="F:cytoskeletal motor activity"/>
    <property type="evidence" value="ECO:0007669"/>
    <property type="project" value="InterPro"/>
</dbReference>
<dbReference type="PANTHER" id="PTHR43484:SF1">
    <property type="entry name" value="FLAGELLAR MOTOR SWITCH PROTEIN FLIN"/>
    <property type="match status" value="1"/>
</dbReference>
<dbReference type="PRINTS" id="PR00956">
    <property type="entry name" value="FLGMOTORFLIN"/>
</dbReference>
<dbReference type="EMBL" id="JARGYU010000002">
    <property type="protein sequence ID" value="MDZ5761290.1"/>
    <property type="molecule type" value="Genomic_DNA"/>
</dbReference>
<evidence type="ECO:0000256" key="5">
    <source>
        <dbReference type="ARBA" id="ARBA00022500"/>
    </source>
</evidence>
<keyword evidence="7" id="KW-0472">Membrane</keyword>
<keyword evidence="10" id="KW-0969">Cilium</keyword>
<comment type="similarity">
    <text evidence="2">Belongs to the FliN/MopA/SpaO family.</text>
</comment>
<gene>
    <name evidence="10" type="ORF">Lyticum_00460</name>
</gene>
<comment type="caution">
    <text evidence="10">The sequence shown here is derived from an EMBL/GenBank/DDBJ whole genome shotgun (WGS) entry which is preliminary data.</text>
</comment>
<reference evidence="10" key="1">
    <citation type="submission" date="2023-02" db="EMBL/GenBank/DDBJ databases">
        <title>Host association and intracellularity evolved multiple times independently in the Rickettsiales.</title>
        <authorList>
            <person name="Castelli M."/>
            <person name="Nardi T."/>
            <person name="Gammuto L."/>
            <person name="Bellinzona G."/>
            <person name="Sabaneyeva E."/>
            <person name="Potekhin A."/>
            <person name="Serra V."/>
            <person name="Petroni G."/>
            <person name="Sassera D."/>
        </authorList>
    </citation>
    <scope>NUCLEOTIDE SEQUENCE</scope>
    <source>
        <strain evidence="10">USBL-36I1</strain>
    </source>
</reference>
<keyword evidence="10" id="KW-0282">Flagellum</keyword>
<feature type="region of interest" description="Disordered" evidence="8">
    <location>
        <begin position="1"/>
        <end position="20"/>
    </location>
</feature>
<evidence type="ECO:0000313" key="10">
    <source>
        <dbReference type="EMBL" id="MDZ5761290.1"/>
    </source>
</evidence>
<dbReference type="InterPro" id="IPR001543">
    <property type="entry name" value="FliN-like_C"/>
</dbReference>
<dbReference type="Pfam" id="PF01052">
    <property type="entry name" value="FliMN_C"/>
    <property type="match status" value="1"/>
</dbReference>
<dbReference type="PANTHER" id="PTHR43484">
    <property type="match status" value="1"/>
</dbReference>
<dbReference type="GO" id="GO:0009425">
    <property type="term" value="C:bacterial-type flagellum basal body"/>
    <property type="evidence" value="ECO:0007669"/>
    <property type="project" value="InterPro"/>
</dbReference>
<dbReference type="Proteomes" id="UP001289135">
    <property type="component" value="Unassembled WGS sequence"/>
</dbReference>
<evidence type="ECO:0000256" key="1">
    <source>
        <dbReference type="ARBA" id="ARBA00004413"/>
    </source>
</evidence>
<evidence type="ECO:0000259" key="9">
    <source>
        <dbReference type="Pfam" id="PF01052"/>
    </source>
</evidence>
<organism evidence="10 11">
    <name type="scientific">Lyticum sinuosum</name>
    <dbReference type="NCBI Taxonomy" id="1332059"/>
    <lineage>
        <taxon>Bacteria</taxon>
        <taxon>Pseudomonadati</taxon>
        <taxon>Pseudomonadota</taxon>
        <taxon>Alphaproteobacteria</taxon>
        <taxon>Rickettsiales</taxon>
        <taxon>Lyticum</taxon>
    </lineage>
</organism>
<feature type="domain" description="Flagellar motor switch protein FliN-like C-terminal" evidence="9">
    <location>
        <begin position="29"/>
        <end position="99"/>
    </location>
</feature>
<evidence type="ECO:0000256" key="8">
    <source>
        <dbReference type="SAM" id="MobiDB-lite"/>
    </source>
</evidence>
<dbReference type="GO" id="GO:0071973">
    <property type="term" value="P:bacterial-type flagellum-dependent cell motility"/>
    <property type="evidence" value="ECO:0007669"/>
    <property type="project" value="InterPro"/>
</dbReference>
<keyword evidence="6" id="KW-0283">Flagellar rotation</keyword>
<accession>A0AAE4VJQ9</accession>
<keyword evidence="10" id="KW-0966">Cell projection</keyword>
<dbReference type="InterPro" id="IPR001172">
    <property type="entry name" value="FliN_T3SS_HrcQb"/>
</dbReference>
<keyword evidence="11" id="KW-1185">Reference proteome</keyword>
<evidence type="ECO:0000256" key="3">
    <source>
        <dbReference type="ARBA" id="ARBA00021897"/>
    </source>
</evidence>
<dbReference type="InterPro" id="IPR036429">
    <property type="entry name" value="SpoA-like_sf"/>
</dbReference>
<comment type="subcellular location">
    <subcellularLocation>
        <location evidence="1">Cell membrane</location>
        <topology evidence="1">Peripheral membrane protein</topology>
        <orientation evidence="1">Cytoplasmic side</orientation>
    </subcellularLocation>
</comment>
<keyword evidence="5" id="KW-0145">Chemotaxis</keyword>
<keyword evidence="4" id="KW-1003">Cell membrane</keyword>
<dbReference type="RefSeq" id="WP_322498719.1">
    <property type="nucleotide sequence ID" value="NZ_JARGYU010000002.1"/>
</dbReference>
<protein>
    <recommendedName>
        <fullName evidence="3">Flagellar motor switch protein FliN</fullName>
    </recommendedName>
</protein>
<name>A0AAE4VJQ9_9RICK</name>
<evidence type="ECO:0000313" key="11">
    <source>
        <dbReference type="Proteomes" id="UP001289135"/>
    </source>
</evidence>
<dbReference type="Gene3D" id="2.30.330.10">
    <property type="entry name" value="SpoA-like"/>
    <property type="match status" value="1"/>
</dbReference>
<dbReference type="SUPFAM" id="SSF101801">
    <property type="entry name" value="Surface presentation of antigens (SPOA)"/>
    <property type="match status" value="1"/>
</dbReference>
<proteinExistence type="inferred from homology"/>
<dbReference type="InterPro" id="IPR051469">
    <property type="entry name" value="FliN/MopA/SpaO"/>
</dbReference>
<evidence type="ECO:0000256" key="7">
    <source>
        <dbReference type="ARBA" id="ARBA00023136"/>
    </source>
</evidence>
<evidence type="ECO:0000256" key="6">
    <source>
        <dbReference type="ARBA" id="ARBA00022779"/>
    </source>
</evidence>
<evidence type="ECO:0000256" key="4">
    <source>
        <dbReference type="ARBA" id="ARBA00022475"/>
    </source>
</evidence>